<dbReference type="InterPro" id="IPR026019">
    <property type="entry name" value="Ribul_P_3_epim"/>
</dbReference>
<comment type="cofactor">
    <cofactor evidence="4">
        <name>Zn(2+)</name>
        <dbReference type="ChEBI" id="CHEBI:29105"/>
    </cofactor>
</comment>
<dbReference type="InterPro" id="IPR000056">
    <property type="entry name" value="Ribul_P_3_epim-like"/>
</dbReference>
<keyword evidence="9" id="KW-0413">Isomerase</keyword>
<dbReference type="InterPro" id="IPR011060">
    <property type="entry name" value="RibuloseP-bd_barrel"/>
</dbReference>
<evidence type="ECO:0000256" key="8">
    <source>
        <dbReference type="ARBA" id="ARBA00022723"/>
    </source>
</evidence>
<accession>A0A1G2CHG6</accession>
<dbReference type="FunFam" id="3.20.20.70:FF:000004">
    <property type="entry name" value="Ribulose-phosphate 3-epimerase"/>
    <property type="match status" value="1"/>
</dbReference>
<dbReference type="EMBL" id="MHLC01000026">
    <property type="protein sequence ID" value="OGZ00843.1"/>
    <property type="molecule type" value="Genomic_DNA"/>
</dbReference>
<dbReference type="NCBIfam" id="TIGR01163">
    <property type="entry name" value="rpe"/>
    <property type="match status" value="1"/>
</dbReference>
<protein>
    <recommendedName>
        <fullName evidence="7 10">Ribulose-phosphate 3-epimerase</fullName>
        <ecNumber evidence="7 10">5.1.3.1</ecNumber>
    </recommendedName>
</protein>
<evidence type="ECO:0000256" key="6">
    <source>
        <dbReference type="ARBA" id="ARBA00009541"/>
    </source>
</evidence>
<comment type="catalytic activity">
    <reaction evidence="1">
        <text>D-ribulose 5-phosphate = D-xylulose 5-phosphate</text>
        <dbReference type="Rhea" id="RHEA:13677"/>
        <dbReference type="ChEBI" id="CHEBI:57737"/>
        <dbReference type="ChEBI" id="CHEBI:58121"/>
        <dbReference type="EC" id="5.1.3.1"/>
    </reaction>
</comment>
<reference evidence="11 12" key="1">
    <citation type="journal article" date="2016" name="Nat. Commun.">
        <title>Thousands of microbial genomes shed light on interconnected biogeochemical processes in an aquifer system.</title>
        <authorList>
            <person name="Anantharaman K."/>
            <person name="Brown C.T."/>
            <person name="Hug L.A."/>
            <person name="Sharon I."/>
            <person name="Castelle C.J."/>
            <person name="Probst A.J."/>
            <person name="Thomas B.C."/>
            <person name="Singh A."/>
            <person name="Wilkins M.J."/>
            <person name="Karaoz U."/>
            <person name="Brodie E.L."/>
            <person name="Williams K.H."/>
            <person name="Hubbard S.S."/>
            <person name="Banfield J.F."/>
        </authorList>
    </citation>
    <scope>NUCLEOTIDE SEQUENCE [LARGE SCALE GENOMIC DNA]</scope>
</reference>
<dbReference type="GO" id="GO:0005975">
    <property type="term" value="P:carbohydrate metabolic process"/>
    <property type="evidence" value="ECO:0007669"/>
    <property type="project" value="InterPro"/>
</dbReference>
<dbReference type="Pfam" id="PF00834">
    <property type="entry name" value="Ribul_P_3_epim"/>
    <property type="match status" value="1"/>
</dbReference>
<evidence type="ECO:0000313" key="11">
    <source>
        <dbReference type="EMBL" id="OGZ00843.1"/>
    </source>
</evidence>
<evidence type="ECO:0000256" key="5">
    <source>
        <dbReference type="ARBA" id="ARBA00001954"/>
    </source>
</evidence>
<comment type="cofactor">
    <cofactor evidence="2">
        <name>Mn(2+)</name>
        <dbReference type="ChEBI" id="CHEBI:29035"/>
    </cofactor>
</comment>
<proteinExistence type="inferred from homology"/>
<dbReference type="Gene3D" id="3.20.20.70">
    <property type="entry name" value="Aldolase class I"/>
    <property type="match status" value="1"/>
</dbReference>
<dbReference type="InterPro" id="IPR013785">
    <property type="entry name" value="Aldolase_TIM"/>
</dbReference>
<dbReference type="NCBIfam" id="NF004076">
    <property type="entry name" value="PRK05581.1-4"/>
    <property type="match status" value="1"/>
</dbReference>
<comment type="caution">
    <text evidence="11">The sequence shown here is derived from an EMBL/GenBank/DDBJ whole genome shotgun (WGS) entry which is preliminary data.</text>
</comment>
<organism evidence="11 12">
    <name type="scientific">Candidatus Liptonbacteria bacterium RIFCSPLOWO2_01_FULL_56_20</name>
    <dbReference type="NCBI Taxonomy" id="1798652"/>
    <lineage>
        <taxon>Bacteria</taxon>
        <taxon>Candidatus Liptoniibacteriota</taxon>
    </lineage>
</organism>
<dbReference type="EC" id="5.1.3.1" evidence="7 10"/>
<evidence type="ECO:0000313" key="12">
    <source>
        <dbReference type="Proteomes" id="UP000178495"/>
    </source>
</evidence>
<evidence type="ECO:0000256" key="9">
    <source>
        <dbReference type="ARBA" id="ARBA00023235"/>
    </source>
</evidence>
<gene>
    <name evidence="11" type="ORF">A3A43_02505</name>
</gene>
<dbReference type="CDD" id="cd00429">
    <property type="entry name" value="RPE"/>
    <property type="match status" value="1"/>
</dbReference>
<dbReference type="AlphaFoldDB" id="A0A1G2CHG6"/>
<comment type="similarity">
    <text evidence="6">Belongs to the ribulose-phosphate 3-epimerase family.</text>
</comment>
<dbReference type="PANTHER" id="PTHR11749">
    <property type="entry name" value="RIBULOSE-5-PHOSPHATE-3-EPIMERASE"/>
    <property type="match status" value="1"/>
</dbReference>
<dbReference type="GO" id="GO:0004750">
    <property type="term" value="F:D-ribulose-phosphate 3-epimerase activity"/>
    <property type="evidence" value="ECO:0007669"/>
    <property type="project" value="UniProtKB-UniRule"/>
</dbReference>
<sequence>MRPYQLSASLVCGDPLSLRSEIQALERGGIDYLHFDVMDGIFVPRYGLYPELLKAVRSVTDLPIEVHMMTEEPARYAAKFAEAGATIISVHAEACKHLHYTLKTIRECGVKAGVVLNYATPLNALDYIMEDVDMVMLMAINPGVVGHKLIPGTMKKIADARKKIDESGRDILLAIDGGVSPESAANMVKAGANYLTCGTSAIYKSSASLEVTIKEFRKAIEG</sequence>
<evidence type="ECO:0000256" key="2">
    <source>
        <dbReference type="ARBA" id="ARBA00001936"/>
    </source>
</evidence>
<dbReference type="GO" id="GO:0005737">
    <property type="term" value="C:cytoplasm"/>
    <property type="evidence" value="ECO:0007669"/>
    <property type="project" value="UniProtKB-ARBA"/>
</dbReference>
<comment type="cofactor">
    <cofactor evidence="3">
        <name>Co(2+)</name>
        <dbReference type="ChEBI" id="CHEBI:48828"/>
    </cofactor>
</comment>
<dbReference type="SUPFAM" id="SSF51366">
    <property type="entry name" value="Ribulose-phoshate binding barrel"/>
    <property type="match status" value="1"/>
</dbReference>
<evidence type="ECO:0000256" key="7">
    <source>
        <dbReference type="ARBA" id="ARBA00013188"/>
    </source>
</evidence>
<name>A0A1G2CHG6_9BACT</name>
<dbReference type="GO" id="GO:0006098">
    <property type="term" value="P:pentose-phosphate shunt"/>
    <property type="evidence" value="ECO:0007669"/>
    <property type="project" value="UniProtKB-UniRule"/>
</dbReference>
<evidence type="ECO:0000256" key="1">
    <source>
        <dbReference type="ARBA" id="ARBA00001782"/>
    </source>
</evidence>
<evidence type="ECO:0000256" key="3">
    <source>
        <dbReference type="ARBA" id="ARBA00001941"/>
    </source>
</evidence>
<evidence type="ECO:0000256" key="10">
    <source>
        <dbReference type="NCBIfam" id="TIGR01163"/>
    </source>
</evidence>
<dbReference type="Proteomes" id="UP000178495">
    <property type="component" value="Unassembled WGS sequence"/>
</dbReference>
<evidence type="ECO:0000256" key="4">
    <source>
        <dbReference type="ARBA" id="ARBA00001947"/>
    </source>
</evidence>
<dbReference type="GO" id="GO:0046872">
    <property type="term" value="F:metal ion binding"/>
    <property type="evidence" value="ECO:0007669"/>
    <property type="project" value="UniProtKB-KW"/>
</dbReference>
<keyword evidence="8" id="KW-0479">Metal-binding</keyword>
<comment type="cofactor">
    <cofactor evidence="5">
        <name>Fe(2+)</name>
        <dbReference type="ChEBI" id="CHEBI:29033"/>
    </cofactor>
</comment>
<dbReference type="STRING" id="1798652.A3A43_02505"/>